<dbReference type="PANTHER" id="PTHR36452:SF1">
    <property type="entry name" value="DUF2461 DOMAIN-CONTAINING PROTEIN"/>
    <property type="match status" value="1"/>
</dbReference>
<dbReference type="PANTHER" id="PTHR36452">
    <property type="entry name" value="CHROMOSOME 12, WHOLE GENOME SHOTGUN SEQUENCE"/>
    <property type="match status" value="1"/>
</dbReference>
<accession>A0A9D2ZTS8</accession>
<reference evidence="1" key="2">
    <citation type="submission" date="2021-04" db="EMBL/GenBank/DDBJ databases">
        <authorList>
            <person name="Gilroy R."/>
        </authorList>
    </citation>
    <scope>NUCLEOTIDE SEQUENCE</scope>
    <source>
        <strain evidence="1">MalCec1-1739</strain>
    </source>
</reference>
<sequence>MKEVMTFLQGLEANNNREWFTGHKDDYLAVQSRFNSFVERLIPAIAAFDDTVEGLSAKDCTYRIYRDTRFSSDKSPYKLHIGAFICPGGKKSGFAGYYFQVGPHDDGYTAGNMLAAGHYCLDAAALRVLREDIAGGGTEFSDIVDKAKGFSLEEENKLKRVPNGFPKDCACAEYLKYRSYCLDCFPGKDYMLQRDLLSALVSSFESTHPFVAYINRAIAYSRNPD</sequence>
<dbReference type="Proteomes" id="UP000787625">
    <property type="component" value="Unassembled WGS sequence"/>
</dbReference>
<evidence type="ECO:0000313" key="1">
    <source>
        <dbReference type="EMBL" id="HJD52478.1"/>
    </source>
</evidence>
<organism evidence="1 2">
    <name type="scientific">Candidatus Avibacteroides avistercoris</name>
    <dbReference type="NCBI Taxonomy" id="2840690"/>
    <lineage>
        <taxon>Bacteria</taxon>
        <taxon>Pseudomonadati</taxon>
        <taxon>Bacteroidota</taxon>
        <taxon>Bacteroidia</taxon>
        <taxon>Bacteroidales</taxon>
        <taxon>Bacteroidaceae</taxon>
        <taxon>Bacteroidaceae incertae sedis</taxon>
        <taxon>Candidatus Avibacteroides</taxon>
    </lineage>
</organism>
<name>A0A9D2ZTS8_9BACT</name>
<dbReference type="InterPro" id="IPR012808">
    <property type="entry name" value="CHP02453"/>
</dbReference>
<dbReference type="EMBL" id="DWUP01000037">
    <property type="protein sequence ID" value="HJD52478.1"/>
    <property type="molecule type" value="Genomic_DNA"/>
</dbReference>
<comment type="caution">
    <text evidence="1">The sequence shown here is derived from an EMBL/GenBank/DDBJ whole genome shotgun (WGS) entry which is preliminary data.</text>
</comment>
<dbReference type="NCBIfam" id="TIGR02453">
    <property type="entry name" value="TIGR02453 family protein"/>
    <property type="match status" value="1"/>
</dbReference>
<dbReference type="InterPro" id="IPR015996">
    <property type="entry name" value="UCP028451"/>
</dbReference>
<dbReference type="PIRSF" id="PIRSF028451">
    <property type="entry name" value="UCP028451"/>
    <property type="match status" value="1"/>
</dbReference>
<proteinExistence type="predicted"/>
<protein>
    <submittedName>
        <fullName evidence="1">DUF2461 domain-containing protein</fullName>
    </submittedName>
</protein>
<evidence type="ECO:0000313" key="2">
    <source>
        <dbReference type="Proteomes" id="UP000787625"/>
    </source>
</evidence>
<gene>
    <name evidence="1" type="ORF">IAA93_01945</name>
</gene>
<dbReference type="AlphaFoldDB" id="A0A9D2ZTS8"/>
<dbReference type="Pfam" id="PF09365">
    <property type="entry name" value="DUF2461"/>
    <property type="match status" value="1"/>
</dbReference>
<reference evidence="1" key="1">
    <citation type="journal article" date="2021" name="PeerJ">
        <title>Extensive microbial diversity within the chicken gut microbiome revealed by metagenomics and culture.</title>
        <authorList>
            <person name="Gilroy R."/>
            <person name="Ravi A."/>
            <person name="Getino M."/>
            <person name="Pursley I."/>
            <person name="Horton D.L."/>
            <person name="Alikhan N.F."/>
            <person name="Baker D."/>
            <person name="Gharbi K."/>
            <person name="Hall N."/>
            <person name="Watson M."/>
            <person name="Adriaenssens E.M."/>
            <person name="Foster-Nyarko E."/>
            <person name="Jarju S."/>
            <person name="Secka A."/>
            <person name="Antonio M."/>
            <person name="Oren A."/>
            <person name="Chaudhuri R.R."/>
            <person name="La Ragione R."/>
            <person name="Hildebrand F."/>
            <person name="Pallen M.J."/>
        </authorList>
    </citation>
    <scope>NUCLEOTIDE SEQUENCE</scope>
    <source>
        <strain evidence="1">MalCec1-1739</strain>
    </source>
</reference>